<feature type="region of interest" description="Disordered" evidence="1">
    <location>
        <begin position="27"/>
        <end position="52"/>
    </location>
</feature>
<feature type="compositionally biased region" description="Basic and acidic residues" evidence="1">
    <location>
        <begin position="35"/>
        <end position="46"/>
    </location>
</feature>
<dbReference type="AlphaFoldDB" id="A0A366Y3U7"/>
<dbReference type="Proteomes" id="UP000253314">
    <property type="component" value="Unassembled WGS sequence"/>
</dbReference>
<reference evidence="2 3" key="1">
    <citation type="submission" date="2018-07" db="EMBL/GenBank/DDBJ databases">
        <title>Lottiidibacillus patelloidae gen. nov., sp. nov., isolated from the intestinal tract of a marine limpet and the reclassification of B. taeanensis BH030017T, B. algicola KMM 3737T and B. hwajinpoensis SW-72T as genus Lottiidibacillus.</title>
        <authorList>
            <person name="Liu R."/>
            <person name="Huang Z."/>
        </authorList>
    </citation>
    <scope>NUCLEOTIDE SEQUENCE [LARGE SCALE GENOMIC DNA]</scope>
    <source>
        <strain evidence="2 3">BH030017</strain>
    </source>
</reference>
<evidence type="ECO:0000313" key="2">
    <source>
        <dbReference type="EMBL" id="RBW71083.1"/>
    </source>
</evidence>
<proteinExistence type="predicted"/>
<gene>
    <name evidence="2" type="ORF">DS031_03570</name>
</gene>
<organism evidence="2 3">
    <name type="scientific">Bacillus taeanensis</name>
    <dbReference type="NCBI Taxonomy" id="273032"/>
    <lineage>
        <taxon>Bacteria</taxon>
        <taxon>Bacillati</taxon>
        <taxon>Bacillota</taxon>
        <taxon>Bacilli</taxon>
        <taxon>Bacillales</taxon>
        <taxon>Bacillaceae</taxon>
        <taxon>Bacillus</taxon>
    </lineage>
</organism>
<dbReference type="InterPro" id="IPR025435">
    <property type="entry name" value="YfhD-like"/>
</dbReference>
<evidence type="ECO:0000313" key="3">
    <source>
        <dbReference type="Proteomes" id="UP000253314"/>
    </source>
</evidence>
<dbReference type="EMBL" id="QOCW01000002">
    <property type="protein sequence ID" value="RBW71083.1"/>
    <property type="molecule type" value="Genomic_DNA"/>
</dbReference>
<protein>
    <submittedName>
        <fullName evidence="2">YfhD family protein</fullName>
    </submittedName>
</protein>
<sequence length="52" mass="6060">MTKRKEITQTANKEEPLVSVYDEEYSEELADADDKEAQKRAQDAHRQAINHK</sequence>
<dbReference type="RefSeq" id="WP_113804563.1">
    <property type="nucleotide sequence ID" value="NZ_QOCW01000002.1"/>
</dbReference>
<name>A0A366Y3U7_9BACI</name>
<keyword evidence="3" id="KW-1185">Reference proteome</keyword>
<comment type="caution">
    <text evidence="2">The sequence shown here is derived from an EMBL/GenBank/DDBJ whole genome shotgun (WGS) entry which is preliminary data.</text>
</comment>
<accession>A0A366Y3U7</accession>
<dbReference type="Pfam" id="PF14151">
    <property type="entry name" value="YfhD"/>
    <property type="match status" value="1"/>
</dbReference>
<evidence type="ECO:0000256" key="1">
    <source>
        <dbReference type="SAM" id="MobiDB-lite"/>
    </source>
</evidence>